<dbReference type="PANTHER" id="PTHR41795:SF1">
    <property type="entry name" value="EXOPOLYSACCHARIDE SYNTHESIS PROTEIN"/>
    <property type="match status" value="1"/>
</dbReference>
<gene>
    <name evidence="2" type="ordered locus">PHZ_c0179</name>
</gene>
<keyword evidence="1" id="KW-0812">Transmembrane</keyword>
<keyword evidence="1" id="KW-1133">Transmembrane helix</keyword>
<evidence type="ECO:0008006" key="4">
    <source>
        <dbReference type="Google" id="ProtNLM"/>
    </source>
</evidence>
<dbReference type="InterPro" id="IPR010331">
    <property type="entry name" value="ExoD"/>
</dbReference>
<sequence length="206" mass="21938">MLLSDPHQPLSEVLQEIAETPSERISLNELSARFGGRALGALLLVFGILCLLPLPPGATTIFGLPLLLLAPQLLVGLRAPWLPQTLRHRAVEMDQVRPNLPRVIRWLRRIESVSRPRLTFLFGPVGQRLIGLVCTVLAVVLILPIPLGNLLPAASVSVLALALIQRDGILALIGYGAALASASVLVLAASIVIKAFQGLMALLSAA</sequence>
<keyword evidence="3" id="KW-1185">Reference proteome</keyword>
<proteinExistence type="predicted"/>
<dbReference type="STRING" id="450851.PHZ_c0179"/>
<feature type="transmembrane region" description="Helical" evidence="1">
    <location>
        <begin position="34"/>
        <end position="54"/>
    </location>
</feature>
<name>B4RCJ4_PHEZH</name>
<organism evidence="2 3">
    <name type="scientific">Phenylobacterium zucineum (strain HLK1)</name>
    <dbReference type="NCBI Taxonomy" id="450851"/>
    <lineage>
        <taxon>Bacteria</taxon>
        <taxon>Pseudomonadati</taxon>
        <taxon>Pseudomonadota</taxon>
        <taxon>Alphaproteobacteria</taxon>
        <taxon>Caulobacterales</taxon>
        <taxon>Caulobacteraceae</taxon>
        <taxon>Phenylobacterium</taxon>
    </lineage>
</organism>
<keyword evidence="1" id="KW-0472">Membrane</keyword>
<feature type="transmembrane region" description="Helical" evidence="1">
    <location>
        <begin position="168"/>
        <end position="193"/>
    </location>
</feature>
<dbReference type="PIRSF" id="PIRSF033239">
    <property type="entry name" value="ExoD"/>
    <property type="match status" value="1"/>
</dbReference>
<dbReference type="PANTHER" id="PTHR41795">
    <property type="entry name" value="EXOPOLYSACCHARIDE SYNTHESIS PROTEIN"/>
    <property type="match status" value="1"/>
</dbReference>
<protein>
    <recommendedName>
        <fullName evidence="4">Exopolysaccharide biosynthesis protein exod</fullName>
    </recommendedName>
</protein>
<evidence type="ECO:0000256" key="1">
    <source>
        <dbReference type="SAM" id="Phobius"/>
    </source>
</evidence>
<dbReference type="EMBL" id="CP000747">
    <property type="protein sequence ID" value="ACG76593.1"/>
    <property type="molecule type" value="Genomic_DNA"/>
</dbReference>
<evidence type="ECO:0000313" key="3">
    <source>
        <dbReference type="Proteomes" id="UP000001868"/>
    </source>
</evidence>
<dbReference type="Proteomes" id="UP000001868">
    <property type="component" value="Chromosome"/>
</dbReference>
<feature type="transmembrane region" description="Helical" evidence="1">
    <location>
        <begin position="129"/>
        <end position="148"/>
    </location>
</feature>
<dbReference type="RefSeq" id="WP_012520741.1">
    <property type="nucleotide sequence ID" value="NC_011144.1"/>
</dbReference>
<dbReference type="KEGG" id="pzu:PHZ_c0179"/>
<evidence type="ECO:0000313" key="2">
    <source>
        <dbReference type="EMBL" id="ACG76593.1"/>
    </source>
</evidence>
<dbReference type="Pfam" id="PF06055">
    <property type="entry name" value="ExoD"/>
    <property type="match status" value="1"/>
</dbReference>
<dbReference type="HOGENOM" id="CLU_093444_0_0_5"/>
<dbReference type="eggNOG" id="COG3932">
    <property type="taxonomic scope" value="Bacteria"/>
</dbReference>
<accession>B4RCJ4</accession>
<reference evidence="2 3" key="1">
    <citation type="journal article" date="2008" name="BMC Genomics">
        <title>Complete genome of Phenylobacterium zucineum - a novel facultative intracellular bacterium isolated from human erythroleukemia cell line K562.</title>
        <authorList>
            <person name="Luo Y."/>
            <person name="Xu X."/>
            <person name="Ding Z."/>
            <person name="Liu Z."/>
            <person name="Zhang B."/>
            <person name="Yan Z."/>
            <person name="Sun J."/>
            <person name="Hu S."/>
            <person name="Hu X."/>
        </authorList>
    </citation>
    <scope>NUCLEOTIDE SEQUENCE [LARGE SCALE GENOMIC DNA]</scope>
    <source>
        <strain evidence="2 3">HLK1</strain>
    </source>
</reference>
<dbReference type="OrthoDB" id="8550083at2"/>
<dbReference type="AlphaFoldDB" id="B4RCJ4"/>